<protein>
    <submittedName>
        <fullName evidence="2">NAD-dependent DNA ligase N-terminus</fullName>
        <ecNumber evidence="2">6.5.1.2</ecNumber>
    </submittedName>
</protein>
<dbReference type="Pfam" id="PF01653">
    <property type="entry name" value="DNA_ligase_aden"/>
    <property type="match status" value="1"/>
</dbReference>
<dbReference type="STRING" id="167542.P9515_15231"/>
<sequence>MGSLLEKNVKHLDEQYRIGNALISDKAFDQLEKNLLRTDPQCDYFNQKNNLLLPSLANENHIEFLASLLKNTRLSIQPKIDGCAIAINYINGKFNKAITRTGFDVTSKIKKIKDVPSRLPIQRDFQVRGELYSPNQTPYFSQKITSEFLNNKKRIAKSFSFCCFQILNGRLNQYETLNYLKKCGFNTPHSYFTNFTSQVELFRKRWLDGKIFSKYPTDGIVIKINSRKLQLLRETNLSKYNEWQYAIKK</sequence>
<dbReference type="InterPro" id="IPR013839">
    <property type="entry name" value="DNAligase_adenylation"/>
</dbReference>
<accession>A2BY69</accession>
<evidence type="ECO:0000259" key="1">
    <source>
        <dbReference type="SMART" id="SM00532"/>
    </source>
</evidence>
<dbReference type="Gene3D" id="3.30.470.30">
    <property type="entry name" value="DNA ligase/mRNA capping enzyme"/>
    <property type="match status" value="2"/>
</dbReference>
<proteinExistence type="predicted"/>
<dbReference type="EC" id="6.5.1.2" evidence="2"/>
<dbReference type="Proteomes" id="UP000001589">
    <property type="component" value="Chromosome"/>
</dbReference>
<dbReference type="KEGG" id="pmc:P9515_15231"/>
<evidence type="ECO:0000313" key="3">
    <source>
        <dbReference type="Proteomes" id="UP000001589"/>
    </source>
</evidence>
<organism evidence="2 3">
    <name type="scientific">Prochlorococcus marinus (strain MIT 9515)</name>
    <dbReference type="NCBI Taxonomy" id="167542"/>
    <lineage>
        <taxon>Bacteria</taxon>
        <taxon>Bacillati</taxon>
        <taxon>Cyanobacteriota</taxon>
        <taxon>Cyanophyceae</taxon>
        <taxon>Synechococcales</taxon>
        <taxon>Prochlorococcaceae</taxon>
        <taxon>Prochlorococcus</taxon>
    </lineage>
</organism>
<feature type="domain" description="NAD-dependent DNA ligase N-terminal" evidence="1">
    <location>
        <begin position="5"/>
        <end position="241"/>
    </location>
</feature>
<evidence type="ECO:0000313" key="2">
    <source>
        <dbReference type="EMBL" id="ABM72730.1"/>
    </source>
</evidence>
<dbReference type="RefSeq" id="WP_011820826.1">
    <property type="nucleotide sequence ID" value="NC_008817.1"/>
</dbReference>
<dbReference type="AlphaFoldDB" id="A2BY69"/>
<dbReference type="eggNOG" id="COG0272">
    <property type="taxonomic scope" value="Bacteria"/>
</dbReference>
<reference evidence="2 3" key="1">
    <citation type="journal article" date="2007" name="PLoS Genet.">
        <title>Patterns and implications of gene gain and loss in the evolution of Prochlorococcus.</title>
        <authorList>
            <person name="Kettler G.C."/>
            <person name="Martiny A.C."/>
            <person name="Huang K."/>
            <person name="Zucker J."/>
            <person name="Coleman M.L."/>
            <person name="Rodrigue S."/>
            <person name="Chen F."/>
            <person name="Lapidus A."/>
            <person name="Ferriera S."/>
            <person name="Johnson J."/>
            <person name="Steglich C."/>
            <person name="Church G.M."/>
            <person name="Richardson P."/>
            <person name="Chisholm S.W."/>
        </authorList>
    </citation>
    <scope>NUCLEOTIDE SEQUENCE [LARGE SCALE GENOMIC DNA]</scope>
    <source>
        <strain evidence="2 3">MIT 9515</strain>
    </source>
</reference>
<keyword evidence="2" id="KW-0436">Ligase</keyword>
<dbReference type="HOGENOM" id="CLU_097535_0_0_3"/>
<dbReference type="GO" id="GO:0003911">
    <property type="term" value="F:DNA ligase (NAD+) activity"/>
    <property type="evidence" value="ECO:0007669"/>
    <property type="project" value="UniProtKB-EC"/>
</dbReference>
<dbReference type="EMBL" id="CP000552">
    <property type="protein sequence ID" value="ABM72730.1"/>
    <property type="molecule type" value="Genomic_DNA"/>
</dbReference>
<dbReference type="OrthoDB" id="9759736at2"/>
<dbReference type="SUPFAM" id="SSF56091">
    <property type="entry name" value="DNA ligase/mRNA capping enzyme, catalytic domain"/>
    <property type="match status" value="1"/>
</dbReference>
<gene>
    <name evidence="2" type="ordered locus">P9515_15231</name>
</gene>
<dbReference type="InterPro" id="IPR013840">
    <property type="entry name" value="DNAligase_N"/>
</dbReference>
<name>A2BY69_PROM5</name>
<dbReference type="SMART" id="SM00532">
    <property type="entry name" value="LIGANc"/>
    <property type="match status" value="1"/>
</dbReference>
<dbReference type="GeneID" id="60201036"/>